<gene>
    <name evidence="3" type="ORF">CPB83DRAFT_847063</name>
</gene>
<accession>A0A9P6JU55</accession>
<name>A0A9P6JU55_9AGAR</name>
<evidence type="ECO:0000256" key="1">
    <source>
        <dbReference type="SAM" id="MobiDB-lite"/>
    </source>
</evidence>
<feature type="region of interest" description="Disordered" evidence="1">
    <location>
        <begin position="206"/>
        <end position="233"/>
    </location>
</feature>
<evidence type="ECO:0000313" key="4">
    <source>
        <dbReference type="Proteomes" id="UP000807306"/>
    </source>
</evidence>
<evidence type="ECO:0000256" key="2">
    <source>
        <dbReference type="SAM" id="SignalP"/>
    </source>
</evidence>
<dbReference type="Proteomes" id="UP000807306">
    <property type="component" value="Unassembled WGS sequence"/>
</dbReference>
<evidence type="ECO:0000313" key="3">
    <source>
        <dbReference type="EMBL" id="KAF9532608.1"/>
    </source>
</evidence>
<proteinExistence type="predicted"/>
<feature type="region of interest" description="Disordered" evidence="1">
    <location>
        <begin position="251"/>
        <end position="278"/>
    </location>
</feature>
<dbReference type="EMBL" id="MU157831">
    <property type="protein sequence ID" value="KAF9532608.1"/>
    <property type="molecule type" value="Genomic_DNA"/>
</dbReference>
<keyword evidence="4" id="KW-1185">Reference proteome</keyword>
<feature type="chain" id="PRO_5040327290" evidence="2">
    <location>
        <begin position="22"/>
        <end position="278"/>
    </location>
</feature>
<sequence>MFTKFAGVCFAAITVLSSTAGAIPLSSFGLAARGSSPSFNNYGGSSSLSNFDDFFGQGNFANVQFTEEKITVVQEKSIVCHSQSARIIQQRLLILQEIAKKVITEQVCEVEVQTILFEQFHASVSSFGGDLTRKSGRDVGYDSAIASHIGSIIDQNGNVSNNDLGFSGKDLGKAYAVAKGSNWNDNSSPSSVSTAWKAAQSAAKSGKATKSSASSSSAASSSTASAVGGSASSSASSSALAAATTSGAAQATASGGAAESASAAPSAESTASAVTPAY</sequence>
<reference evidence="3" key="1">
    <citation type="submission" date="2020-11" db="EMBL/GenBank/DDBJ databases">
        <authorList>
            <consortium name="DOE Joint Genome Institute"/>
            <person name="Ahrendt S."/>
            <person name="Riley R."/>
            <person name="Andreopoulos W."/>
            <person name="Labutti K."/>
            <person name="Pangilinan J."/>
            <person name="Ruiz-Duenas F.J."/>
            <person name="Barrasa J.M."/>
            <person name="Sanchez-Garcia M."/>
            <person name="Camarero S."/>
            <person name="Miyauchi S."/>
            <person name="Serrano A."/>
            <person name="Linde D."/>
            <person name="Babiker R."/>
            <person name="Drula E."/>
            <person name="Ayuso-Fernandez I."/>
            <person name="Pacheco R."/>
            <person name="Padilla G."/>
            <person name="Ferreira P."/>
            <person name="Barriuso J."/>
            <person name="Kellner H."/>
            <person name="Castanera R."/>
            <person name="Alfaro M."/>
            <person name="Ramirez L."/>
            <person name="Pisabarro A.G."/>
            <person name="Kuo A."/>
            <person name="Tritt A."/>
            <person name="Lipzen A."/>
            <person name="He G."/>
            <person name="Yan M."/>
            <person name="Ng V."/>
            <person name="Cullen D."/>
            <person name="Martin F."/>
            <person name="Rosso M.-N."/>
            <person name="Henrissat B."/>
            <person name="Hibbett D."/>
            <person name="Martinez A.T."/>
            <person name="Grigoriev I.V."/>
        </authorList>
    </citation>
    <scope>NUCLEOTIDE SEQUENCE</scope>
    <source>
        <strain evidence="3">CBS 506.95</strain>
    </source>
</reference>
<dbReference type="AlphaFoldDB" id="A0A9P6JU55"/>
<dbReference type="OrthoDB" id="3236720at2759"/>
<feature type="signal peptide" evidence="2">
    <location>
        <begin position="1"/>
        <end position="21"/>
    </location>
</feature>
<protein>
    <submittedName>
        <fullName evidence="3">Uncharacterized protein</fullName>
    </submittedName>
</protein>
<comment type="caution">
    <text evidence="3">The sequence shown here is derived from an EMBL/GenBank/DDBJ whole genome shotgun (WGS) entry which is preliminary data.</text>
</comment>
<organism evidence="3 4">
    <name type="scientific">Crepidotus variabilis</name>
    <dbReference type="NCBI Taxonomy" id="179855"/>
    <lineage>
        <taxon>Eukaryota</taxon>
        <taxon>Fungi</taxon>
        <taxon>Dikarya</taxon>
        <taxon>Basidiomycota</taxon>
        <taxon>Agaricomycotina</taxon>
        <taxon>Agaricomycetes</taxon>
        <taxon>Agaricomycetidae</taxon>
        <taxon>Agaricales</taxon>
        <taxon>Agaricineae</taxon>
        <taxon>Crepidotaceae</taxon>
        <taxon>Crepidotus</taxon>
    </lineage>
</organism>
<keyword evidence="2" id="KW-0732">Signal</keyword>